<keyword evidence="3" id="KW-1185">Reference proteome</keyword>
<keyword evidence="1" id="KW-0175">Coiled coil</keyword>
<gene>
    <name evidence="2" type="ORF">GII31_10005</name>
</gene>
<evidence type="ECO:0000313" key="2">
    <source>
        <dbReference type="EMBL" id="QHN35170.1"/>
    </source>
</evidence>
<dbReference type="Proteomes" id="UP001059836">
    <property type="component" value="Chromosome"/>
</dbReference>
<reference evidence="2" key="1">
    <citation type="journal article" date="2021" name="Nat. Microbiol.">
        <title>Cocultivation of an ultrasmall environmental parasitic bacterium with lytic ability against bacteria associated with wastewater foams.</title>
        <authorList>
            <person name="Batinovic S."/>
            <person name="Rose J.J.A."/>
            <person name="Ratcliffe J."/>
            <person name="Seviour R.J."/>
            <person name="Petrovski S."/>
        </authorList>
    </citation>
    <scope>NUCLEOTIDE SEQUENCE</scope>
    <source>
        <strain evidence="2">CON9</strain>
    </source>
</reference>
<evidence type="ECO:0000256" key="1">
    <source>
        <dbReference type="SAM" id="Coils"/>
    </source>
</evidence>
<sequence>MADELPASHTVSNGVVRTFSPHVDVDVPDDRLRHLMLFPDTLARSLSPAKKVADPLAKRHAESTRLRMVTRELPSDLRRGIDVLRRAEAVQLRSRTVASSVSAYETEFRATPAQSSGPGRLIEHVGTLVKRWLEIDGVVDEETILDLGAKLEAQAVEIKLLNEQFDSLSEENGRVRDELDNIRGQFDDLHIAVTIAEDAVRDNERELSFLRNRLVSAGAPEKTFIEPLTDEWSAPDDMNELLARISPGTKTHPAFEKVVFTGDEDKAFEIERRGQGMRYAHAFWNYVHVLYDYAKGKERGDITCGVHQYLKSDSLDGHKCSPERHAATESDTTLSRWAYERTFPVPESVNLNGEILMAAHFKPTWADTTAPRMYYFDDTDGTGKIYVGYIGRHLKNTKS</sequence>
<organism evidence="2 3">
    <name type="scientific">Gordonia pseudamarae</name>
    <dbReference type="NCBI Taxonomy" id="2831662"/>
    <lineage>
        <taxon>Bacteria</taxon>
        <taxon>Bacillati</taxon>
        <taxon>Actinomycetota</taxon>
        <taxon>Actinomycetes</taxon>
        <taxon>Mycobacteriales</taxon>
        <taxon>Gordoniaceae</taxon>
        <taxon>Gordonia</taxon>
    </lineage>
</organism>
<protein>
    <submittedName>
        <fullName evidence="2">Uncharacterized protein</fullName>
    </submittedName>
</protein>
<accession>A0ABX6IIR7</accession>
<name>A0ABX6IIR7_9ACTN</name>
<dbReference type="EMBL" id="CP045809">
    <property type="protein sequence ID" value="QHN35170.1"/>
    <property type="molecule type" value="Genomic_DNA"/>
</dbReference>
<feature type="coiled-coil region" evidence="1">
    <location>
        <begin position="151"/>
        <end position="213"/>
    </location>
</feature>
<evidence type="ECO:0000313" key="3">
    <source>
        <dbReference type="Proteomes" id="UP001059836"/>
    </source>
</evidence>
<proteinExistence type="predicted"/>